<organism evidence="5 6">
    <name type="scientific">Diaphorobacter aerolatus</name>
    <dbReference type="NCBI Taxonomy" id="1288495"/>
    <lineage>
        <taxon>Bacteria</taxon>
        <taxon>Pseudomonadati</taxon>
        <taxon>Pseudomonadota</taxon>
        <taxon>Betaproteobacteria</taxon>
        <taxon>Burkholderiales</taxon>
        <taxon>Comamonadaceae</taxon>
        <taxon>Diaphorobacter</taxon>
    </lineage>
</organism>
<proteinExistence type="inferred from homology"/>
<sequence length="349" mass="37043">MNTPTSSQQVRERMLAVEDFTQGGAHTSVIAAPSLEKPLGDGVPRYYGEALQALARERTGIVALSADLTAPTETDLFRDTFPRRFLNAGIAEANMMGVAGGLARSGMQAWVHTFCVFATRRAYDQVAMQIAYPHADVKIVGFLPGLSTILGVSHQAIDDVALMRALPHMTVIEPSGPAQIPAAVRAAADHEGPVYLRLLRASAALAPDTPWEPLELGRIQALDDRDGDVLIVASGLTVEPARAAALALREQHGIRVAVANAHTLKPFDADFVLAQARRRKLIVTVENHSTLGGLGSATAEVLAEAGSGVRLLRLGVRDRFAQGASMQWLFERHGLTATGIADAVGSALG</sequence>
<evidence type="ECO:0000256" key="1">
    <source>
        <dbReference type="ARBA" id="ARBA00001964"/>
    </source>
</evidence>
<dbReference type="InterPro" id="IPR051157">
    <property type="entry name" value="PDH/Transketolase"/>
</dbReference>
<dbReference type="CDD" id="cd07033">
    <property type="entry name" value="TPP_PYR_DXS_TK_like"/>
    <property type="match status" value="1"/>
</dbReference>
<evidence type="ECO:0000313" key="6">
    <source>
        <dbReference type="Proteomes" id="UP000516028"/>
    </source>
</evidence>
<protein>
    <submittedName>
        <fullName evidence="5">Transketolase</fullName>
    </submittedName>
</protein>
<evidence type="ECO:0000256" key="3">
    <source>
        <dbReference type="ARBA" id="ARBA00023052"/>
    </source>
</evidence>
<dbReference type="InterPro" id="IPR009014">
    <property type="entry name" value="Transketo_C/PFOR_II"/>
</dbReference>
<dbReference type="SUPFAM" id="SSF52518">
    <property type="entry name" value="Thiamin diphosphate-binding fold (THDP-binding)"/>
    <property type="match status" value="1"/>
</dbReference>
<dbReference type="PANTHER" id="PTHR43825:SF1">
    <property type="entry name" value="TRANSKETOLASE-LIKE PYRIMIDINE-BINDING DOMAIN-CONTAINING PROTEIN"/>
    <property type="match status" value="1"/>
</dbReference>
<comment type="similarity">
    <text evidence="2">Belongs to the transketolase family.</text>
</comment>
<comment type="cofactor">
    <cofactor evidence="1">
        <name>thiamine diphosphate</name>
        <dbReference type="ChEBI" id="CHEBI:58937"/>
    </cofactor>
</comment>
<dbReference type="AlphaFoldDB" id="A0A7H0GMH7"/>
<evidence type="ECO:0000259" key="4">
    <source>
        <dbReference type="SMART" id="SM00861"/>
    </source>
</evidence>
<dbReference type="InterPro" id="IPR005475">
    <property type="entry name" value="Transketolase-like_Pyr-bd"/>
</dbReference>
<dbReference type="KEGG" id="daer:H9K75_05675"/>
<dbReference type="PANTHER" id="PTHR43825">
    <property type="entry name" value="PYRUVATE DEHYDROGENASE E1 COMPONENT"/>
    <property type="match status" value="1"/>
</dbReference>
<dbReference type="SMART" id="SM00861">
    <property type="entry name" value="Transket_pyr"/>
    <property type="match status" value="1"/>
</dbReference>
<evidence type="ECO:0000313" key="5">
    <source>
        <dbReference type="EMBL" id="QNP49493.1"/>
    </source>
</evidence>
<dbReference type="SUPFAM" id="SSF52922">
    <property type="entry name" value="TK C-terminal domain-like"/>
    <property type="match status" value="1"/>
</dbReference>
<dbReference type="EMBL" id="CP060783">
    <property type="protein sequence ID" value="QNP49493.1"/>
    <property type="molecule type" value="Genomic_DNA"/>
</dbReference>
<keyword evidence="6" id="KW-1185">Reference proteome</keyword>
<dbReference type="InterPro" id="IPR033248">
    <property type="entry name" value="Transketolase_C"/>
</dbReference>
<dbReference type="Proteomes" id="UP000516028">
    <property type="component" value="Chromosome"/>
</dbReference>
<dbReference type="FunFam" id="3.40.50.970:FF:000129">
    <property type="entry name" value="Transketolase"/>
    <property type="match status" value="1"/>
</dbReference>
<dbReference type="Gene3D" id="3.40.50.920">
    <property type="match status" value="1"/>
</dbReference>
<dbReference type="RefSeq" id="WP_187725082.1">
    <property type="nucleotide sequence ID" value="NZ_CP060783.1"/>
</dbReference>
<keyword evidence="3" id="KW-0786">Thiamine pyrophosphate</keyword>
<reference evidence="5 6" key="1">
    <citation type="submission" date="2020-08" db="EMBL/GenBank/DDBJ databases">
        <title>Genome sequence of Diaphorobacter aerolatus KACC 16536T.</title>
        <authorList>
            <person name="Hyun D.-W."/>
            <person name="Bae J.-W."/>
        </authorList>
    </citation>
    <scope>NUCLEOTIDE SEQUENCE [LARGE SCALE GENOMIC DNA]</scope>
    <source>
        <strain evidence="5 6">KACC 16536</strain>
    </source>
</reference>
<dbReference type="Pfam" id="PF02780">
    <property type="entry name" value="Transketolase_C"/>
    <property type="match status" value="1"/>
</dbReference>
<name>A0A7H0GMH7_9BURK</name>
<feature type="domain" description="Transketolase-like pyrimidine-binding" evidence="4">
    <location>
        <begin position="41"/>
        <end position="205"/>
    </location>
</feature>
<accession>A0A7H0GMH7</accession>
<gene>
    <name evidence="5" type="ORF">H9K75_05675</name>
</gene>
<dbReference type="InterPro" id="IPR029061">
    <property type="entry name" value="THDP-binding"/>
</dbReference>
<dbReference type="Gene3D" id="3.40.50.970">
    <property type="match status" value="1"/>
</dbReference>
<dbReference type="Pfam" id="PF02779">
    <property type="entry name" value="Transket_pyr"/>
    <property type="match status" value="1"/>
</dbReference>
<evidence type="ECO:0000256" key="2">
    <source>
        <dbReference type="ARBA" id="ARBA00007131"/>
    </source>
</evidence>